<evidence type="ECO:0000313" key="1">
    <source>
        <dbReference type="EMBL" id="GGI06096.1"/>
    </source>
</evidence>
<accession>A0ABQ2B4Z8</accession>
<protein>
    <submittedName>
        <fullName evidence="1">Uncharacterized protein</fullName>
    </submittedName>
</protein>
<organism evidence="1 2">
    <name type="scientific">Isoptericola cucumis</name>
    <dbReference type="NCBI Taxonomy" id="1776856"/>
    <lineage>
        <taxon>Bacteria</taxon>
        <taxon>Bacillati</taxon>
        <taxon>Actinomycetota</taxon>
        <taxon>Actinomycetes</taxon>
        <taxon>Micrococcales</taxon>
        <taxon>Promicromonosporaceae</taxon>
        <taxon>Isoptericola</taxon>
    </lineage>
</organism>
<dbReference type="Proteomes" id="UP000632535">
    <property type="component" value="Unassembled WGS sequence"/>
</dbReference>
<dbReference type="EMBL" id="BMDG01000003">
    <property type="protein sequence ID" value="GGI06096.1"/>
    <property type="molecule type" value="Genomic_DNA"/>
</dbReference>
<comment type="caution">
    <text evidence="1">The sequence shown here is derived from an EMBL/GenBank/DDBJ whole genome shotgun (WGS) entry which is preliminary data.</text>
</comment>
<reference evidence="2" key="1">
    <citation type="journal article" date="2019" name="Int. J. Syst. Evol. Microbiol.">
        <title>The Global Catalogue of Microorganisms (GCM) 10K type strain sequencing project: providing services to taxonomists for standard genome sequencing and annotation.</title>
        <authorList>
            <consortium name="The Broad Institute Genomics Platform"/>
            <consortium name="The Broad Institute Genome Sequencing Center for Infectious Disease"/>
            <person name="Wu L."/>
            <person name="Ma J."/>
        </authorList>
    </citation>
    <scope>NUCLEOTIDE SEQUENCE [LARGE SCALE GENOMIC DNA]</scope>
    <source>
        <strain evidence="2">CCM 8653</strain>
    </source>
</reference>
<keyword evidence="2" id="KW-1185">Reference proteome</keyword>
<sequence>MSDEGIDFDGLADGMREFAAAWDAVAYHCGDPTPPSSRCALEATVLPSSVEAPEQLTRSIAQDSAVYVTAAAQHVRALARLLGPEVVLTGWTVTRSVDEYCGRVAWLLATDVEPINRVARFYMERIVGLHMARVSENNIGHRARAKEFRKAREATIAQARTMFPDIVLYGEDGPNEWIVGGEQYSSLRKAVNDFGRERLHRPGLYDMLSSFTHPALARLKEQTRVTQLENRLHQAFIAEPEVIRWQMAVACGSVYSAAQHVISYLGLDDSPLEQWADQHPELMGWSLSSRDVES</sequence>
<gene>
    <name evidence="1" type="ORF">GCM10007368_09440</name>
</gene>
<proteinExistence type="predicted"/>
<dbReference type="RefSeq" id="WP_188522523.1">
    <property type="nucleotide sequence ID" value="NZ_BMDG01000003.1"/>
</dbReference>
<evidence type="ECO:0000313" key="2">
    <source>
        <dbReference type="Proteomes" id="UP000632535"/>
    </source>
</evidence>
<name>A0ABQ2B4Z8_9MICO</name>